<dbReference type="EMBL" id="CM003604">
    <property type="protein sequence ID" value="KYP72606.1"/>
    <property type="molecule type" value="Genomic_DNA"/>
</dbReference>
<dbReference type="Proteomes" id="UP000075243">
    <property type="component" value="Chromosome 2"/>
</dbReference>
<accession>A0A151TZW8</accession>
<proteinExistence type="predicted"/>
<organism evidence="1 2">
    <name type="scientific">Cajanus cajan</name>
    <name type="common">Pigeon pea</name>
    <name type="synonym">Cajanus indicus</name>
    <dbReference type="NCBI Taxonomy" id="3821"/>
    <lineage>
        <taxon>Eukaryota</taxon>
        <taxon>Viridiplantae</taxon>
        <taxon>Streptophyta</taxon>
        <taxon>Embryophyta</taxon>
        <taxon>Tracheophyta</taxon>
        <taxon>Spermatophyta</taxon>
        <taxon>Magnoliopsida</taxon>
        <taxon>eudicotyledons</taxon>
        <taxon>Gunneridae</taxon>
        <taxon>Pentapetalae</taxon>
        <taxon>rosids</taxon>
        <taxon>fabids</taxon>
        <taxon>Fabales</taxon>
        <taxon>Fabaceae</taxon>
        <taxon>Papilionoideae</taxon>
        <taxon>50 kb inversion clade</taxon>
        <taxon>NPAAA clade</taxon>
        <taxon>indigoferoid/millettioid clade</taxon>
        <taxon>Phaseoleae</taxon>
        <taxon>Cajanus</taxon>
    </lineage>
</organism>
<reference evidence="1 2" key="1">
    <citation type="journal article" date="2012" name="Nat. Biotechnol.">
        <title>Draft genome sequence of pigeonpea (Cajanus cajan), an orphan legume crop of resource-poor farmers.</title>
        <authorList>
            <person name="Varshney R.K."/>
            <person name="Chen W."/>
            <person name="Li Y."/>
            <person name="Bharti A.K."/>
            <person name="Saxena R.K."/>
            <person name="Schlueter J.A."/>
            <person name="Donoghue M.T."/>
            <person name="Azam S."/>
            <person name="Fan G."/>
            <person name="Whaley A.M."/>
            <person name="Farmer A.D."/>
            <person name="Sheridan J."/>
            <person name="Iwata A."/>
            <person name="Tuteja R."/>
            <person name="Penmetsa R.V."/>
            <person name="Wu W."/>
            <person name="Upadhyaya H.D."/>
            <person name="Yang S.P."/>
            <person name="Shah T."/>
            <person name="Saxena K.B."/>
            <person name="Michael T."/>
            <person name="McCombie W.R."/>
            <person name="Yang B."/>
            <person name="Zhang G."/>
            <person name="Yang H."/>
            <person name="Wang J."/>
            <person name="Spillane C."/>
            <person name="Cook D.R."/>
            <person name="May G.D."/>
            <person name="Xu X."/>
            <person name="Jackson S.A."/>
        </authorList>
    </citation>
    <scope>NUCLEOTIDE SEQUENCE [LARGE SCALE GENOMIC DNA]</scope>
    <source>
        <strain evidence="2">cv. Asha</strain>
    </source>
</reference>
<evidence type="ECO:0000313" key="2">
    <source>
        <dbReference type="Proteomes" id="UP000075243"/>
    </source>
</evidence>
<name>A0A151TZW8_CAJCA</name>
<dbReference type="AlphaFoldDB" id="A0A151TZW8"/>
<sequence length="59" mass="6921">ILRKQGWKLPTNNDVIVTKTFKVKYFPNGDFRNVQLGHNPSFTRHNIHTSQVLIKEGMR</sequence>
<dbReference type="Gramene" id="C.cajan_05075.t">
    <property type="protein sequence ID" value="C.cajan_05075.t.cds1"/>
    <property type="gene ID" value="C.cajan_05075"/>
</dbReference>
<keyword evidence="2" id="KW-1185">Reference proteome</keyword>
<gene>
    <name evidence="1" type="ORF">KK1_005202</name>
</gene>
<protein>
    <submittedName>
        <fullName evidence="1">Uncharacterized protein</fullName>
    </submittedName>
</protein>
<evidence type="ECO:0000313" key="1">
    <source>
        <dbReference type="EMBL" id="KYP72606.1"/>
    </source>
</evidence>
<feature type="non-terminal residue" evidence="1">
    <location>
        <position position="1"/>
    </location>
</feature>